<reference evidence="2 3" key="1">
    <citation type="submission" date="2020-06" db="EMBL/GenBank/DDBJ databases">
        <title>Transcriptomic and genomic resources for Thalictrum thalictroides and T. hernandezii: Facilitating candidate gene discovery in an emerging model plant lineage.</title>
        <authorList>
            <person name="Arias T."/>
            <person name="Riano-Pachon D.M."/>
            <person name="Di Stilio V.S."/>
        </authorList>
    </citation>
    <scope>NUCLEOTIDE SEQUENCE [LARGE SCALE GENOMIC DNA]</scope>
    <source>
        <strain evidence="3">cv. WT478/WT964</strain>
        <tissue evidence="2">Leaves</tissue>
    </source>
</reference>
<dbReference type="AlphaFoldDB" id="A0A7J6UYZ8"/>
<proteinExistence type="predicted"/>
<feature type="region of interest" description="Disordered" evidence="1">
    <location>
        <begin position="1"/>
        <end position="20"/>
    </location>
</feature>
<evidence type="ECO:0000313" key="2">
    <source>
        <dbReference type="EMBL" id="KAF5177894.1"/>
    </source>
</evidence>
<organism evidence="2 3">
    <name type="scientific">Thalictrum thalictroides</name>
    <name type="common">Rue-anemone</name>
    <name type="synonym">Anemone thalictroides</name>
    <dbReference type="NCBI Taxonomy" id="46969"/>
    <lineage>
        <taxon>Eukaryota</taxon>
        <taxon>Viridiplantae</taxon>
        <taxon>Streptophyta</taxon>
        <taxon>Embryophyta</taxon>
        <taxon>Tracheophyta</taxon>
        <taxon>Spermatophyta</taxon>
        <taxon>Magnoliopsida</taxon>
        <taxon>Ranunculales</taxon>
        <taxon>Ranunculaceae</taxon>
        <taxon>Thalictroideae</taxon>
        <taxon>Thalictrum</taxon>
    </lineage>
</organism>
<dbReference type="EMBL" id="JABWDY010040779">
    <property type="protein sequence ID" value="KAF5177894.1"/>
    <property type="molecule type" value="Genomic_DNA"/>
</dbReference>
<keyword evidence="3" id="KW-1185">Reference proteome</keyword>
<dbReference type="Proteomes" id="UP000554482">
    <property type="component" value="Unassembled WGS sequence"/>
</dbReference>
<feature type="compositionally biased region" description="Polar residues" evidence="1">
    <location>
        <begin position="10"/>
        <end position="20"/>
    </location>
</feature>
<sequence length="118" mass="12705">MLGQRRSKPYRSTSQMHPTSSDAAYASLKLFREVFLLGLIQSKAISNKEADKLLNQSSRASHNLIASGCRRRLCPCSTAVLLLLPGAVTAAARCLLPMAPLTAVAALPIDGSSNYQQF</sequence>
<evidence type="ECO:0000313" key="3">
    <source>
        <dbReference type="Proteomes" id="UP000554482"/>
    </source>
</evidence>
<evidence type="ECO:0000256" key="1">
    <source>
        <dbReference type="SAM" id="MobiDB-lite"/>
    </source>
</evidence>
<accession>A0A7J6UYZ8</accession>
<comment type="caution">
    <text evidence="2">The sequence shown here is derived from an EMBL/GenBank/DDBJ whole genome shotgun (WGS) entry which is preliminary data.</text>
</comment>
<protein>
    <submittedName>
        <fullName evidence="2">Uncharacterized protein</fullName>
    </submittedName>
</protein>
<name>A0A7J6UYZ8_THATH</name>
<gene>
    <name evidence="2" type="ORF">FRX31_032520</name>
</gene>